<feature type="domain" description="ABC3 transporter permease C-terminal" evidence="7">
    <location>
        <begin position="260"/>
        <end position="376"/>
    </location>
</feature>
<evidence type="ECO:0000256" key="2">
    <source>
        <dbReference type="ARBA" id="ARBA00022475"/>
    </source>
</evidence>
<dbReference type="InterPro" id="IPR025857">
    <property type="entry name" value="MacB_PCD"/>
</dbReference>
<feature type="domain" description="ABC3 transporter permease C-terminal" evidence="7">
    <location>
        <begin position="710"/>
        <end position="821"/>
    </location>
</feature>
<feature type="transmembrane region" description="Helical" evidence="6">
    <location>
        <begin position="304"/>
        <end position="327"/>
    </location>
</feature>
<feature type="transmembrane region" description="Helical" evidence="6">
    <location>
        <begin position="706"/>
        <end position="726"/>
    </location>
</feature>
<reference evidence="9" key="1">
    <citation type="submission" date="2015-10" db="EMBL/GenBank/DDBJ databases">
        <title>Description of Candidatus Tenderia electrophaga gen. nov, sp. nov., an Uncultivated Electroautotroph from a Biocathode Enrichment.</title>
        <authorList>
            <person name="Eddie B.J."/>
            <person name="Malanoski A.P."/>
            <person name="Wang Z."/>
            <person name="Hall R.J."/>
            <person name="Oh S.D."/>
            <person name="Heiner C."/>
            <person name="Lin B."/>
            <person name="Strycharz-Glaven S.M."/>
        </authorList>
    </citation>
    <scope>NUCLEOTIDE SEQUENCE [LARGE SCALE GENOMIC DNA]</scope>
    <source>
        <strain evidence="9">NRL1</strain>
    </source>
</reference>
<evidence type="ECO:0000256" key="1">
    <source>
        <dbReference type="ARBA" id="ARBA00004651"/>
    </source>
</evidence>
<evidence type="ECO:0000256" key="5">
    <source>
        <dbReference type="ARBA" id="ARBA00023136"/>
    </source>
</evidence>
<dbReference type="PANTHER" id="PTHR30287">
    <property type="entry name" value="MEMBRANE COMPONENT OF PREDICTED ABC SUPERFAMILY METABOLITE UPTAKE TRANSPORTER"/>
    <property type="match status" value="1"/>
</dbReference>
<sequence length="830" mass="90180">MNAFRLGLRQLRRDWRAGELTILALALVIAVASVSSVNFFTSRIHQALELQANDLLGGDLVLVSRDPIAAQRRDHARDAGLRSAATVEFPTMVLAGEQSQLVGLKAVSANYPLRGRNRIAPEQFAPDEAVAHGPEPGTAWADGRLMNALKLEVGETVQVGETTLRIGAVLTSEPTQSGGMISGFVPRLLMNLEDLPATELVQPASRVRYRLLVAGAPEQVEQLRRQWQDTLAPGEELNSVKDARPQVRTALERGERFLGLAALVSVLLAGAAVAMAARRYVSRHLDNCAVMRCLGASQAVINRLYLYQMLVLGLLASALGVALGYLAQGGLVLFLGELARIQLPAPSAWPVALGMLTGMITLLGFAMPPILQLANVSTMRVIRRDLGRLQINSLLAYSAGSAAFVVLALLQAQDTRLALTILAGLVVLLLALAALVGVLLLILKPLSRQGRASWRFGLVNISRRAGSSMLQMMGFSIGLMALLLLTVVRTDLLEEWQGKVPADAPNRFLINVQPEQLDQVEGFFARQGIEVPELYPMVRMRLVEINGQAVSEDDFATERGKRLATREFNLSWAADLQADNNIVAGRWWDEDEHGRPMLSVEQGIAEELDLQLGDTLTYRAAGQQFTAPITSLRTVEWDSFRANFFVLAPPGVLEGFPVSYMSAFYLPADEHQVLNDLVQQFPNITVFDVDAIMGQVRRIIARVTLAVEYVFVFTLLAGLMVMYAAIHSSRDERIHEAAVLRTLGARRSQLLGSLMLEYAGLGLMSGLVAALSAGGVGMVVAERIFELEYAPGPTLWFGGMLIGALGIGIAGTLGTRFVINQPPLRTLRSV</sequence>
<dbReference type="Proteomes" id="UP000055136">
    <property type="component" value="Chromosome"/>
</dbReference>
<evidence type="ECO:0000256" key="4">
    <source>
        <dbReference type="ARBA" id="ARBA00022989"/>
    </source>
</evidence>
<dbReference type="InterPro" id="IPR003838">
    <property type="entry name" value="ABC3_permease_C"/>
</dbReference>
<dbReference type="KEGG" id="tee:Tel_09985"/>
<feature type="transmembrane region" description="Helical" evidence="6">
    <location>
        <begin position="464"/>
        <end position="485"/>
    </location>
</feature>
<dbReference type="Pfam" id="PF02687">
    <property type="entry name" value="FtsX"/>
    <property type="match status" value="2"/>
</dbReference>
<feature type="domain" description="MacB-like periplasmic core" evidence="8">
    <location>
        <begin position="22"/>
        <end position="227"/>
    </location>
</feature>
<keyword evidence="4 6" id="KW-1133">Transmembrane helix</keyword>
<dbReference type="AlphaFoldDB" id="A0A0S2TE69"/>
<evidence type="ECO:0000259" key="8">
    <source>
        <dbReference type="Pfam" id="PF12704"/>
    </source>
</evidence>
<dbReference type="Pfam" id="PF12704">
    <property type="entry name" value="MacB_PCD"/>
    <property type="match status" value="1"/>
</dbReference>
<dbReference type="GO" id="GO:0005886">
    <property type="term" value="C:plasma membrane"/>
    <property type="evidence" value="ECO:0007669"/>
    <property type="project" value="UniProtKB-SubCell"/>
</dbReference>
<protein>
    <submittedName>
        <fullName evidence="9">ABC transporter permease</fullName>
    </submittedName>
</protein>
<dbReference type="EMBL" id="CP013099">
    <property type="protein sequence ID" value="ALP53452.1"/>
    <property type="molecule type" value="Genomic_DNA"/>
</dbReference>
<evidence type="ECO:0000256" key="6">
    <source>
        <dbReference type="SAM" id="Phobius"/>
    </source>
</evidence>
<evidence type="ECO:0000313" key="9">
    <source>
        <dbReference type="EMBL" id="ALP53452.1"/>
    </source>
</evidence>
<keyword evidence="3 6" id="KW-0812">Transmembrane</keyword>
<feature type="transmembrane region" description="Helical" evidence="6">
    <location>
        <begin position="257"/>
        <end position="277"/>
    </location>
</feature>
<comment type="subcellular location">
    <subcellularLocation>
        <location evidence="1">Cell membrane</location>
        <topology evidence="1">Multi-pass membrane protein</topology>
    </subcellularLocation>
</comment>
<organism evidence="9 10">
    <name type="scientific">Candidatus Tenderia electrophaga</name>
    <dbReference type="NCBI Taxonomy" id="1748243"/>
    <lineage>
        <taxon>Bacteria</taxon>
        <taxon>Pseudomonadati</taxon>
        <taxon>Pseudomonadota</taxon>
        <taxon>Gammaproteobacteria</taxon>
        <taxon>Candidatus Tenderiales</taxon>
        <taxon>Candidatus Tenderiaceae</taxon>
        <taxon>Candidatus Tenderia</taxon>
    </lineage>
</organism>
<name>A0A0S2TE69_9GAMM</name>
<evidence type="ECO:0000256" key="3">
    <source>
        <dbReference type="ARBA" id="ARBA00022692"/>
    </source>
</evidence>
<feature type="transmembrane region" description="Helical" evidence="6">
    <location>
        <begin position="756"/>
        <end position="780"/>
    </location>
</feature>
<evidence type="ECO:0000313" key="10">
    <source>
        <dbReference type="Proteomes" id="UP000055136"/>
    </source>
</evidence>
<feature type="transmembrane region" description="Helical" evidence="6">
    <location>
        <begin position="394"/>
        <end position="412"/>
    </location>
</feature>
<evidence type="ECO:0000259" key="7">
    <source>
        <dbReference type="Pfam" id="PF02687"/>
    </source>
</evidence>
<dbReference type="STRING" id="1748243.Tel_09985"/>
<keyword evidence="5 6" id="KW-0472">Membrane</keyword>
<feature type="transmembrane region" description="Helical" evidence="6">
    <location>
        <begin position="795"/>
        <end position="819"/>
    </location>
</feature>
<keyword evidence="2" id="KW-1003">Cell membrane</keyword>
<keyword evidence="10" id="KW-1185">Reference proteome</keyword>
<proteinExistence type="predicted"/>
<dbReference type="PANTHER" id="PTHR30287:SF1">
    <property type="entry name" value="INNER MEMBRANE PROTEIN"/>
    <property type="match status" value="1"/>
</dbReference>
<gene>
    <name evidence="9" type="ORF">Tel_09985</name>
</gene>
<feature type="transmembrane region" description="Helical" evidence="6">
    <location>
        <begin position="418"/>
        <end position="443"/>
    </location>
</feature>
<dbReference type="InterPro" id="IPR038766">
    <property type="entry name" value="Membrane_comp_ABC_pdt"/>
</dbReference>
<feature type="transmembrane region" description="Helical" evidence="6">
    <location>
        <begin position="347"/>
        <end position="373"/>
    </location>
</feature>
<accession>A0A0S2TE69</accession>